<proteinExistence type="predicted"/>
<dbReference type="Proteomes" id="UP000563898">
    <property type="component" value="Unassembled WGS sequence"/>
</dbReference>
<dbReference type="AlphaFoldDB" id="A0A846WQH2"/>
<dbReference type="GO" id="GO:0030488">
    <property type="term" value="P:tRNA methylation"/>
    <property type="evidence" value="ECO:0007669"/>
    <property type="project" value="TreeGrafter"/>
</dbReference>
<dbReference type="GO" id="GO:0005737">
    <property type="term" value="C:cytoplasm"/>
    <property type="evidence" value="ECO:0007669"/>
    <property type="project" value="TreeGrafter"/>
</dbReference>
<accession>A0A846WQH2</accession>
<feature type="domain" description="G" evidence="2">
    <location>
        <begin position="703"/>
        <end position="801"/>
    </location>
</feature>
<name>A0A846WQH2_9ACTN</name>
<gene>
    <name evidence="3" type="ORF">HGA05_15730</name>
</gene>
<evidence type="ECO:0000259" key="2">
    <source>
        <dbReference type="Pfam" id="PF01926"/>
    </source>
</evidence>
<dbReference type="SUPFAM" id="SSF52540">
    <property type="entry name" value="P-loop containing nucleoside triphosphate hydrolases"/>
    <property type="match status" value="2"/>
</dbReference>
<dbReference type="Gene3D" id="3.40.50.300">
    <property type="entry name" value="P-loop containing nucleotide triphosphate hydrolases"/>
    <property type="match status" value="2"/>
</dbReference>
<dbReference type="GO" id="GO:0005525">
    <property type="term" value="F:GTP binding"/>
    <property type="evidence" value="ECO:0007669"/>
    <property type="project" value="InterPro"/>
</dbReference>
<organism evidence="3 4">
    <name type="scientific">Gordonia polyisoprenivorans</name>
    <dbReference type="NCBI Taxonomy" id="84595"/>
    <lineage>
        <taxon>Bacteria</taxon>
        <taxon>Bacillati</taxon>
        <taxon>Actinomycetota</taxon>
        <taxon>Actinomycetes</taxon>
        <taxon>Mycobacteriales</taxon>
        <taxon>Gordoniaceae</taxon>
        <taxon>Gordonia</taxon>
    </lineage>
</organism>
<reference evidence="3 4" key="1">
    <citation type="submission" date="2020-04" db="EMBL/GenBank/DDBJ databases">
        <title>MicrobeNet Type strains.</title>
        <authorList>
            <person name="Nicholson A.C."/>
        </authorList>
    </citation>
    <scope>NUCLEOTIDE SEQUENCE [LARGE SCALE GENOMIC DNA]</scope>
    <source>
        <strain evidence="3 4">ATCC BAA-14</strain>
    </source>
</reference>
<dbReference type="EMBL" id="JAAXPC010000008">
    <property type="protein sequence ID" value="NKY03020.1"/>
    <property type="molecule type" value="Genomic_DNA"/>
</dbReference>
<keyword evidence="1" id="KW-0175">Coiled coil</keyword>
<comment type="caution">
    <text evidence="3">The sequence shown here is derived from an EMBL/GenBank/DDBJ whole genome shotgun (WGS) entry which is preliminary data.</text>
</comment>
<evidence type="ECO:0000313" key="4">
    <source>
        <dbReference type="Proteomes" id="UP000563898"/>
    </source>
</evidence>
<evidence type="ECO:0000256" key="1">
    <source>
        <dbReference type="SAM" id="Coils"/>
    </source>
</evidence>
<protein>
    <recommendedName>
        <fullName evidence="2">G domain-containing protein</fullName>
    </recommendedName>
</protein>
<dbReference type="PANTHER" id="PTHR42714">
    <property type="entry name" value="TRNA MODIFICATION GTPASE GTPBP3"/>
    <property type="match status" value="1"/>
</dbReference>
<feature type="domain" description="G" evidence="2">
    <location>
        <begin position="78"/>
        <end position="189"/>
    </location>
</feature>
<dbReference type="InterPro" id="IPR027417">
    <property type="entry name" value="P-loop_NTPase"/>
</dbReference>
<evidence type="ECO:0000313" key="3">
    <source>
        <dbReference type="EMBL" id="NKY03020.1"/>
    </source>
</evidence>
<dbReference type="PANTHER" id="PTHR42714:SF6">
    <property type="entry name" value="TRANSLATION INITIATION FACTOR IF-2"/>
    <property type="match status" value="1"/>
</dbReference>
<dbReference type="RefSeq" id="WP_006368785.1">
    <property type="nucleotide sequence ID" value="NZ_JAAXPC010000008.1"/>
</dbReference>
<dbReference type="InterPro" id="IPR006073">
    <property type="entry name" value="GTP-bd"/>
</dbReference>
<dbReference type="Pfam" id="PF01926">
    <property type="entry name" value="MMR_HSR1"/>
    <property type="match status" value="2"/>
</dbReference>
<feature type="coiled-coil region" evidence="1">
    <location>
        <begin position="956"/>
        <end position="983"/>
    </location>
</feature>
<dbReference type="GO" id="GO:0002098">
    <property type="term" value="P:tRNA wobble uridine modification"/>
    <property type="evidence" value="ECO:0007669"/>
    <property type="project" value="TreeGrafter"/>
</dbReference>
<sequence>MTEARSDDTKSSLIDAVAAATAAGAVALDELELESKALIRDLGESLTAPELTAHFDAYVRDSHLLLDRQREQLSTFNIAFFGRTGAGKSTLLSAFGQLDGSGVSPGVSDFTTDVIPVDWNGCRLWDTPGINGWGRTRRRADLEEAARKAVESADVVLLCFDTQSQQASEFTKVAQWVQAFGKPAIAVLNVRNRRWRHSAKVSRISERERHSRSVREHVNNIRTELARIGLGGAPVVAINTQRALFARAATPFQGQSAKDFDANRSEFGIAYLHDASNFEVLEDLLAASITSGGTELRLTSLYAGMRALRERLANQIINERNESATAIGLGERGLATLLRVLGYPDGPDRNALLGDSEPAFSQLEQIRGEFTEASEGSLARHSRGIITAALGAVRADSHRRAEKVTEKILNGAKLSSQQVRDAIFDAARIDAAEELAWKSYETFLQRQLDLVPGDHTKAGAEQQPTVSTQAVGRFSYRATRVVQAAAKGAGAAGAVLGFTPAGWGILAVGAAGDFAGGKLLLHAQGQQALTRAAAFRDARDTVNGYFDELDTRLREAVLRHSWATAGPVLRQHVEQTLRHQRVHSQSLTAESLVKGIAPARSSGPTADDVLARATSAVENARTFSRDAEVWLGEDWLLTGQPRNHIDPSTSLAVSQFDYGTGKSVGFLEEAWAPVDQTAVDLWLKRCAQFVHGSGDDSAIASPRVVILGDYSAGKSTLIRRLLFEAGEHIDQEIEIRASATTSGAREYQVGRYRLIDTPGLQSGSSAHDLTARESLSGASLVVVVLQVNLLIGDAELIRTLIDGGHNSPSRRSRTLFVINRADELGVDPVAAPSDFVNLREQKAAELISTLASQGVEIDRGQIHIVAADPYGIVGGDRTATRESFSAHREWDGVQALIDMFTHATDAEVLTGTLLGQADATMSSLLAYRDLLTADSDALSDENTRRTDDLSAVANGLGDLRVLLDEVRENLRRAINEGADVARQDIENLGTIDRAALAKAVNSWHEDPSFDQRIDDVTSRAADDLAVWADTQTSVIGRRSALAQWSAGVQTAVAAPSAQSAAFANAPKVVGDAGKYAANAAKLLGQRKYLYPAAKKLGVNFKPWGAVKASKRFAKAGPILMAVGAVADGVAMYQDHSAHKAWAKEKSEARRLIDRQAQEIEDSMITGSSGLIDSVAPVAELLCELRERLDVLTEATGVQIDTMRYRLDSVSESIAAAPYVRHE</sequence>